<gene>
    <name evidence="3" type="ORF">E1292_50140</name>
</gene>
<evidence type="ECO:0000256" key="1">
    <source>
        <dbReference type="ARBA" id="ARBA00008909"/>
    </source>
</evidence>
<name>A0A4R4U0J7_9ACTN</name>
<dbReference type="RefSeq" id="WP_132606834.1">
    <property type="nucleotide sequence ID" value="NZ_SMKO01000381.1"/>
</dbReference>
<proteinExistence type="inferred from homology"/>
<sequence length="346" mass="37782">MSEIDRCKRCGRDLLGGAAAIVVNEGTAHFSGVETCGRLWLCPVCAAKIRARRGDEIAEAVGRHMSNGGGAYFATATLSHDQGDALTASLDVLTKSWRALASGRAYKDEQERFGVLGNIRATEITHGRHGWHPHIHAVILTAAEVDVLNLCDWFGRLDARWSRALVRYGWTPGLLGRRFTLYPVTRSPGGLAAYVTKVQESGLGNEIARSDMKGTRRKTSRTPLQILADFGTDGLAADLDLWHEYERATAGKSALRWSRGLRALLLPDVDEQTDEEIAAEEVGGDTVAYLLPHTWYRLADIPGAQSAVLDAVESDGWEGLIRVLVGYRVGVDGLLAPDEWANQEHV</sequence>
<protein>
    <submittedName>
        <fullName evidence="3">Uncharacterized protein</fullName>
    </submittedName>
</protein>
<dbReference type="GO" id="GO:0006260">
    <property type="term" value="P:DNA replication"/>
    <property type="evidence" value="ECO:0007669"/>
    <property type="project" value="UniProtKB-KW"/>
</dbReference>
<organism evidence="3 4">
    <name type="scientific">Nonomuraea deserti</name>
    <dbReference type="NCBI Taxonomy" id="1848322"/>
    <lineage>
        <taxon>Bacteria</taxon>
        <taxon>Bacillati</taxon>
        <taxon>Actinomycetota</taxon>
        <taxon>Actinomycetes</taxon>
        <taxon>Streptosporangiales</taxon>
        <taxon>Streptosporangiaceae</taxon>
        <taxon>Nonomuraea</taxon>
    </lineage>
</organism>
<dbReference type="EMBL" id="SMKO01000381">
    <property type="protein sequence ID" value="TDC82856.1"/>
    <property type="molecule type" value="Genomic_DNA"/>
</dbReference>
<dbReference type="AlphaFoldDB" id="A0A4R4U0J7"/>
<keyword evidence="4" id="KW-1185">Reference proteome</keyword>
<evidence type="ECO:0000256" key="2">
    <source>
        <dbReference type="ARBA" id="ARBA00022705"/>
    </source>
</evidence>
<comment type="similarity">
    <text evidence="1">Belongs to the Gram-positive plasmids replication protein type 1 family.</text>
</comment>
<dbReference type="GO" id="GO:0003677">
    <property type="term" value="F:DNA binding"/>
    <property type="evidence" value="ECO:0007669"/>
    <property type="project" value="InterPro"/>
</dbReference>
<comment type="caution">
    <text evidence="3">The sequence shown here is derived from an EMBL/GenBank/DDBJ whole genome shotgun (WGS) entry which is preliminary data.</text>
</comment>
<evidence type="ECO:0000313" key="4">
    <source>
        <dbReference type="Proteomes" id="UP000295258"/>
    </source>
</evidence>
<dbReference type="Pfam" id="PF01446">
    <property type="entry name" value="Rep_1"/>
    <property type="match status" value="1"/>
</dbReference>
<dbReference type="Proteomes" id="UP000295258">
    <property type="component" value="Unassembled WGS sequence"/>
</dbReference>
<dbReference type="InterPro" id="IPR000989">
    <property type="entry name" value="Rep"/>
</dbReference>
<reference evidence="3 4" key="1">
    <citation type="submission" date="2019-03" db="EMBL/GenBank/DDBJ databases">
        <title>Draft genome sequences of novel Actinobacteria.</title>
        <authorList>
            <person name="Sahin N."/>
            <person name="Ay H."/>
            <person name="Saygin H."/>
        </authorList>
    </citation>
    <scope>NUCLEOTIDE SEQUENCE [LARGE SCALE GENOMIC DNA]</scope>
    <source>
        <strain evidence="3 4">KC310</strain>
    </source>
</reference>
<keyword evidence="2" id="KW-0235">DNA replication</keyword>
<evidence type="ECO:0000313" key="3">
    <source>
        <dbReference type="EMBL" id="TDC82856.1"/>
    </source>
</evidence>
<accession>A0A4R4U0J7</accession>